<dbReference type="PANTHER" id="PTHR10204">
    <property type="entry name" value="NAD P H OXIDOREDUCTASE-RELATED"/>
    <property type="match status" value="1"/>
</dbReference>
<dbReference type="Pfam" id="PF02525">
    <property type="entry name" value="Flavodoxin_2"/>
    <property type="match status" value="1"/>
</dbReference>
<name>A0ABS6E9S8_9FIRM</name>
<keyword evidence="4" id="KW-1185">Reference proteome</keyword>
<evidence type="ECO:0000313" key="4">
    <source>
        <dbReference type="Proteomes" id="UP000749471"/>
    </source>
</evidence>
<dbReference type="PANTHER" id="PTHR10204:SF34">
    <property type="entry name" value="NAD(P)H DEHYDROGENASE [QUINONE] 1 ISOFORM 1"/>
    <property type="match status" value="1"/>
</dbReference>
<gene>
    <name evidence="3" type="ORF">KQI42_16750</name>
</gene>
<dbReference type="InterPro" id="IPR051545">
    <property type="entry name" value="NAD(P)H_dehydrogenase_qn"/>
</dbReference>
<comment type="caution">
    <text evidence="3">The sequence shown here is derived from an EMBL/GenBank/DDBJ whole genome shotgun (WGS) entry which is preliminary data.</text>
</comment>
<sequence length="191" mass="22430">MKNLIIFSHPTRDSFNGAVLSTIVRELDNKGWEYRINDLYSDGFNPVLTLEEWENQSKNIYSEDVKKQQRGILWADNIFLIYPIWWMSMPAMLKGWIDKVITEGFARKKENGEIIKTLEEKSLYIFTTSGRTKEKLAKDYDAAMDKVLLDGTFKYCSFKNMNRKNSYAVTSATNEERKRMLKEIEELVKNL</sequence>
<protein>
    <submittedName>
        <fullName evidence="3">NAD(P)H-dependent oxidoreductase</fullName>
    </submittedName>
</protein>
<proteinExistence type="predicted"/>
<feature type="domain" description="Flavodoxin-like fold" evidence="2">
    <location>
        <begin position="1"/>
        <end position="186"/>
    </location>
</feature>
<evidence type="ECO:0000259" key="2">
    <source>
        <dbReference type="Pfam" id="PF02525"/>
    </source>
</evidence>
<dbReference type="Proteomes" id="UP000749471">
    <property type="component" value="Unassembled WGS sequence"/>
</dbReference>
<keyword evidence="1" id="KW-0560">Oxidoreductase</keyword>
<organism evidence="3 4">
    <name type="scientific">Tissierella simiarum</name>
    <dbReference type="NCBI Taxonomy" id="2841534"/>
    <lineage>
        <taxon>Bacteria</taxon>
        <taxon>Bacillati</taxon>
        <taxon>Bacillota</taxon>
        <taxon>Tissierellia</taxon>
        <taxon>Tissierellales</taxon>
        <taxon>Tissierellaceae</taxon>
        <taxon>Tissierella</taxon>
    </lineage>
</organism>
<reference evidence="3 4" key="1">
    <citation type="submission" date="2021-06" db="EMBL/GenBank/DDBJ databases">
        <authorList>
            <person name="Sun Q."/>
            <person name="Li D."/>
        </authorList>
    </citation>
    <scope>NUCLEOTIDE SEQUENCE [LARGE SCALE GENOMIC DNA]</scope>
    <source>
        <strain evidence="3 4">MSJ-40</strain>
    </source>
</reference>
<accession>A0ABS6E9S8</accession>
<evidence type="ECO:0000313" key="3">
    <source>
        <dbReference type="EMBL" id="MBU5439666.1"/>
    </source>
</evidence>
<dbReference type="EMBL" id="JAHLPM010000017">
    <property type="protein sequence ID" value="MBU5439666.1"/>
    <property type="molecule type" value="Genomic_DNA"/>
</dbReference>
<evidence type="ECO:0000256" key="1">
    <source>
        <dbReference type="ARBA" id="ARBA00023002"/>
    </source>
</evidence>
<dbReference type="RefSeq" id="WP_216521430.1">
    <property type="nucleotide sequence ID" value="NZ_JAHLPM010000017.1"/>
</dbReference>
<dbReference type="InterPro" id="IPR003680">
    <property type="entry name" value="Flavodoxin_fold"/>
</dbReference>